<protein>
    <submittedName>
        <fullName evidence="4">SDR family oxidoreductase</fullName>
    </submittedName>
</protein>
<dbReference type="RefSeq" id="WP_153481249.1">
    <property type="nucleotide sequence ID" value="NZ_VWNA01000001.1"/>
</dbReference>
<dbReference type="PANTHER" id="PTHR43639:SF1">
    <property type="entry name" value="SHORT-CHAIN DEHYDROGENASE_REDUCTASE FAMILY PROTEIN"/>
    <property type="match status" value="1"/>
</dbReference>
<reference evidence="4 5" key="1">
    <citation type="submission" date="2019-09" db="EMBL/GenBank/DDBJ databases">
        <title>Segnochrobactrum spirostomi gen. nov., sp. nov., isolated from the ciliate Spirostomum cf. yagiui and description of a novel family, Segnochrobactraceae fam. nov. within the order Rhizobiales of the class Alphaproteobacteria.</title>
        <authorList>
            <person name="Akter S."/>
            <person name="Shazib S.U.A."/>
            <person name="Shin M.K."/>
        </authorList>
    </citation>
    <scope>NUCLEOTIDE SEQUENCE [LARGE SCALE GENOMIC DNA]</scope>
    <source>
        <strain evidence="4 5">Sp-1</strain>
    </source>
</reference>
<dbReference type="PRINTS" id="PR00080">
    <property type="entry name" value="SDRFAMILY"/>
</dbReference>
<sequence length="258" mass="27108">MTQTADGIVKTALVTGGARRIGRAIVEDLAANGWAVAIHCARSRAEADALAGDIVARGGRATALVGDLGDLDGLGRLVETARAALGPIGVLVNNAAMFVDDEPQTLEPAAFELQLRINLVAPCLLASAFAAQVGEGERGLVVNVIDQRVWKPTPRFFSYSLSKSGLWSATRTLAQAFAPKVRVVGLGPGPTLQGPRQEEADFLRQWSAVPLGHGAELAEFGRAVRFLADMPSVTGQMIALDGGQHLAWKTPDVDGIPE</sequence>
<evidence type="ECO:0000256" key="2">
    <source>
        <dbReference type="ARBA" id="ARBA00023002"/>
    </source>
</evidence>
<dbReference type="Gene3D" id="3.40.50.720">
    <property type="entry name" value="NAD(P)-binding Rossmann-like Domain"/>
    <property type="match status" value="1"/>
</dbReference>
<evidence type="ECO:0000313" key="4">
    <source>
        <dbReference type="EMBL" id="MQT13205.1"/>
    </source>
</evidence>
<organism evidence="4 5">
    <name type="scientific">Segnochrobactrum spirostomi</name>
    <dbReference type="NCBI Taxonomy" id="2608987"/>
    <lineage>
        <taxon>Bacteria</taxon>
        <taxon>Pseudomonadati</taxon>
        <taxon>Pseudomonadota</taxon>
        <taxon>Alphaproteobacteria</taxon>
        <taxon>Hyphomicrobiales</taxon>
        <taxon>Segnochrobactraceae</taxon>
        <taxon>Segnochrobactrum</taxon>
    </lineage>
</organism>
<keyword evidence="5" id="KW-1185">Reference proteome</keyword>
<keyword evidence="2" id="KW-0560">Oxidoreductase</keyword>
<accession>A0A6A7Y3C1</accession>
<comment type="caution">
    <text evidence="4">The sequence shown here is derived from an EMBL/GenBank/DDBJ whole genome shotgun (WGS) entry which is preliminary data.</text>
</comment>
<gene>
    <name evidence="4" type="ORF">F0357_11240</name>
</gene>
<comment type="similarity">
    <text evidence="1 3">Belongs to the short-chain dehydrogenases/reductases (SDR) family.</text>
</comment>
<dbReference type="PRINTS" id="PR00081">
    <property type="entry name" value="GDHRDH"/>
</dbReference>
<dbReference type="NCBIfam" id="NF006597">
    <property type="entry name" value="PRK09134.1"/>
    <property type="match status" value="1"/>
</dbReference>
<dbReference type="GO" id="GO:0016491">
    <property type="term" value="F:oxidoreductase activity"/>
    <property type="evidence" value="ECO:0007669"/>
    <property type="project" value="UniProtKB-KW"/>
</dbReference>
<dbReference type="EMBL" id="VWNA01000001">
    <property type="protein sequence ID" value="MQT13205.1"/>
    <property type="molecule type" value="Genomic_DNA"/>
</dbReference>
<evidence type="ECO:0000256" key="1">
    <source>
        <dbReference type="ARBA" id="ARBA00006484"/>
    </source>
</evidence>
<dbReference type="SUPFAM" id="SSF51735">
    <property type="entry name" value="NAD(P)-binding Rossmann-fold domains"/>
    <property type="match status" value="1"/>
</dbReference>
<dbReference type="AlphaFoldDB" id="A0A6A7Y3C1"/>
<name>A0A6A7Y3C1_9HYPH</name>
<dbReference type="InterPro" id="IPR036291">
    <property type="entry name" value="NAD(P)-bd_dom_sf"/>
</dbReference>
<proteinExistence type="inferred from homology"/>
<dbReference type="PANTHER" id="PTHR43639">
    <property type="entry name" value="OXIDOREDUCTASE, SHORT-CHAIN DEHYDROGENASE/REDUCTASE FAMILY (AFU_ORTHOLOGUE AFUA_5G02870)"/>
    <property type="match status" value="1"/>
</dbReference>
<dbReference type="Proteomes" id="UP000332515">
    <property type="component" value="Unassembled WGS sequence"/>
</dbReference>
<dbReference type="Pfam" id="PF00106">
    <property type="entry name" value="adh_short"/>
    <property type="match status" value="1"/>
</dbReference>
<dbReference type="InterPro" id="IPR002347">
    <property type="entry name" value="SDR_fam"/>
</dbReference>
<evidence type="ECO:0000313" key="5">
    <source>
        <dbReference type="Proteomes" id="UP000332515"/>
    </source>
</evidence>
<evidence type="ECO:0000256" key="3">
    <source>
        <dbReference type="RuleBase" id="RU000363"/>
    </source>
</evidence>